<dbReference type="PANTHER" id="PTHR35802">
    <property type="entry name" value="PROTEASE SYNTHASE AND SPORULATION PROTEIN PAI 2"/>
    <property type="match status" value="1"/>
</dbReference>
<evidence type="ECO:0000313" key="2">
    <source>
        <dbReference type="Proteomes" id="UP000192721"/>
    </source>
</evidence>
<dbReference type="InterPro" id="IPR012349">
    <property type="entry name" value="Split_barrel_FMN-bd"/>
</dbReference>
<protein>
    <recommendedName>
        <fullName evidence="3">FMN-binding negative transcriptional regulator</fullName>
    </recommendedName>
</protein>
<dbReference type="SUPFAM" id="SSF50475">
    <property type="entry name" value="FMN-binding split barrel"/>
    <property type="match status" value="1"/>
</dbReference>
<proteinExistence type="predicted"/>
<dbReference type="AlphaFoldDB" id="A0A1W0D9D0"/>
<dbReference type="PANTHER" id="PTHR35802:SF1">
    <property type="entry name" value="PROTEASE SYNTHASE AND SPORULATION PROTEIN PAI 2"/>
    <property type="match status" value="1"/>
</dbReference>
<reference evidence="1 2" key="1">
    <citation type="submission" date="2017-02" db="EMBL/GenBank/DDBJ databases">
        <title>Chromobacterium haemolyticum H5244.</title>
        <authorList>
            <person name="Gulvik C.A."/>
        </authorList>
    </citation>
    <scope>NUCLEOTIDE SEQUENCE [LARGE SCALE GENOMIC DNA]</scope>
    <source>
        <strain evidence="1 2">H5244</strain>
    </source>
</reference>
<name>A0A1W0D9D0_9NEIS</name>
<organism evidence="1 2">
    <name type="scientific">Chromobacterium haemolyticum</name>
    <dbReference type="NCBI Taxonomy" id="394935"/>
    <lineage>
        <taxon>Bacteria</taxon>
        <taxon>Pseudomonadati</taxon>
        <taxon>Pseudomonadota</taxon>
        <taxon>Betaproteobacteria</taxon>
        <taxon>Neisseriales</taxon>
        <taxon>Chromobacteriaceae</taxon>
        <taxon>Chromobacterium</taxon>
    </lineage>
</organism>
<sequence length="210" mass="24212">MSSCAFHYQEYCCTRPELIDRMIARYPLALISSEYQGRPHASHIPLFRVADRSLFGHVDRRNPQFQGRGRFPARLVFMGPQSYIPPEAYRSRLLPTWNYIAVHMDAEIETLDDLESARRALRDTCERLQPPQAPFQYEAADPRVIANAPHILGLRVHVLREEGRFKLSQDKKPEDQQAALDHLLQRDEAGERALLEELLRFSATAEHAHG</sequence>
<dbReference type="PIRSF" id="PIRSF010372">
    <property type="entry name" value="PaiB"/>
    <property type="match status" value="1"/>
</dbReference>
<dbReference type="Pfam" id="PF04299">
    <property type="entry name" value="FMN_bind_2"/>
    <property type="match status" value="1"/>
</dbReference>
<dbReference type="EMBL" id="MUKV01000002">
    <property type="protein sequence ID" value="OQS43625.1"/>
    <property type="molecule type" value="Genomic_DNA"/>
</dbReference>
<dbReference type="RefSeq" id="WP_143330150.1">
    <property type="nucleotide sequence ID" value="NZ_MUKV01000002.1"/>
</dbReference>
<accession>A0A1W0D9D0</accession>
<dbReference type="Gene3D" id="2.30.110.10">
    <property type="entry name" value="Electron Transport, Fmn-binding Protein, Chain A"/>
    <property type="match status" value="1"/>
</dbReference>
<dbReference type="InterPro" id="IPR007396">
    <property type="entry name" value="TR_PAI2-type"/>
</dbReference>
<comment type="caution">
    <text evidence="1">The sequence shown here is derived from an EMBL/GenBank/DDBJ whole genome shotgun (WGS) entry which is preliminary data.</text>
</comment>
<evidence type="ECO:0008006" key="3">
    <source>
        <dbReference type="Google" id="ProtNLM"/>
    </source>
</evidence>
<gene>
    <name evidence="1" type="ORF">B0T45_02625</name>
</gene>
<dbReference type="Proteomes" id="UP000192721">
    <property type="component" value="Unassembled WGS sequence"/>
</dbReference>
<evidence type="ECO:0000313" key="1">
    <source>
        <dbReference type="EMBL" id="OQS43625.1"/>
    </source>
</evidence>